<dbReference type="OMA" id="FETRMMS"/>
<organism evidence="2 3">
    <name type="scientific">Penicillium roqueforti (strain FM164)</name>
    <dbReference type="NCBI Taxonomy" id="1365484"/>
    <lineage>
        <taxon>Eukaryota</taxon>
        <taxon>Fungi</taxon>
        <taxon>Dikarya</taxon>
        <taxon>Ascomycota</taxon>
        <taxon>Pezizomycotina</taxon>
        <taxon>Eurotiomycetes</taxon>
        <taxon>Eurotiomycetidae</taxon>
        <taxon>Eurotiales</taxon>
        <taxon>Aspergillaceae</taxon>
        <taxon>Penicillium</taxon>
    </lineage>
</organism>
<feature type="transmembrane region" description="Helical" evidence="1">
    <location>
        <begin position="21"/>
        <end position="42"/>
    </location>
</feature>
<keyword evidence="3" id="KW-1185">Reference proteome</keyword>
<proteinExistence type="predicted"/>
<gene>
    <name evidence="2" type="ORF">PROQFM164_S01g002421</name>
</gene>
<dbReference type="AlphaFoldDB" id="W6PXD1"/>
<evidence type="ECO:0000313" key="3">
    <source>
        <dbReference type="Proteomes" id="UP000030686"/>
    </source>
</evidence>
<accession>W6PXD1</accession>
<keyword evidence="1" id="KW-0812">Transmembrane</keyword>
<evidence type="ECO:0000313" key="2">
    <source>
        <dbReference type="EMBL" id="CDM28610.1"/>
    </source>
</evidence>
<keyword evidence="1" id="KW-1133">Transmembrane helix</keyword>
<dbReference type="Proteomes" id="UP000030686">
    <property type="component" value="Unassembled WGS sequence"/>
</dbReference>
<protein>
    <submittedName>
        <fullName evidence="2">Genomic scaffold, ProqFM164S01</fullName>
    </submittedName>
</protein>
<name>W6PXD1_PENRF</name>
<evidence type="ECO:0000256" key="1">
    <source>
        <dbReference type="SAM" id="Phobius"/>
    </source>
</evidence>
<keyword evidence="1" id="KW-0472">Membrane</keyword>
<sequence length="174" mass="19362">MGVELVAADSLALKILRVTPLIATTILLVNRLAQYFALSSFLPPYTSTKKVDHVGAALQHWLQTVVPRIWTGVIGIVLIARVALILNLFVHTEDLAGTYARLLYGIGLFFSFAHLFIAPTMLKFETRMMSPDTIPEVTLELLAGWLKINNVRIWVVDVPFWVVGVLATLESCKM</sequence>
<feature type="transmembrane region" description="Helical" evidence="1">
    <location>
        <begin position="102"/>
        <end position="122"/>
    </location>
</feature>
<dbReference type="EMBL" id="HG792015">
    <property type="protein sequence ID" value="CDM28610.1"/>
    <property type="molecule type" value="Genomic_DNA"/>
</dbReference>
<feature type="transmembrane region" description="Helical" evidence="1">
    <location>
        <begin position="69"/>
        <end position="90"/>
    </location>
</feature>
<reference evidence="2" key="1">
    <citation type="journal article" date="2014" name="Nat. Commun.">
        <title>Multiple recent horizontal transfers of a large genomic region in cheese making fungi.</title>
        <authorList>
            <person name="Cheeseman K."/>
            <person name="Ropars J."/>
            <person name="Renault P."/>
            <person name="Dupont J."/>
            <person name="Gouzy J."/>
            <person name="Branca A."/>
            <person name="Abraham A.L."/>
            <person name="Ceppi M."/>
            <person name="Conseiller E."/>
            <person name="Debuchy R."/>
            <person name="Malagnac F."/>
            <person name="Goarin A."/>
            <person name="Silar P."/>
            <person name="Lacoste S."/>
            <person name="Sallet E."/>
            <person name="Bensimon A."/>
            <person name="Giraud T."/>
            <person name="Brygoo Y."/>
        </authorList>
    </citation>
    <scope>NUCLEOTIDE SEQUENCE [LARGE SCALE GENOMIC DNA]</scope>
    <source>
        <strain evidence="2">FM164</strain>
    </source>
</reference>
<dbReference type="OrthoDB" id="1523883at2759"/>